<dbReference type="EMBL" id="JADWDJ010000017">
    <property type="protein sequence ID" value="KAG5267783.1"/>
    <property type="molecule type" value="Genomic_DNA"/>
</dbReference>
<evidence type="ECO:0000256" key="1">
    <source>
        <dbReference type="ARBA" id="ARBA00004123"/>
    </source>
</evidence>
<dbReference type="SMART" id="SM00576">
    <property type="entry name" value="BTP"/>
    <property type="match status" value="1"/>
</dbReference>
<name>A0AAV6FY53_9TELE</name>
<evidence type="ECO:0000256" key="5">
    <source>
        <dbReference type="SAM" id="MobiDB-lite"/>
    </source>
</evidence>
<dbReference type="InterPro" id="IPR009072">
    <property type="entry name" value="Histone-fold"/>
</dbReference>
<keyword evidence="3" id="KW-0804">Transcription</keyword>
<dbReference type="GO" id="GO:0045944">
    <property type="term" value="P:positive regulation of transcription by RNA polymerase II"/>
    <property type="evidence" value="ECO:0007669"/>
    <property type="project" value="TreeGrafter"/>
</dbReference>
<comment type="subcellular location">
    <subcellularLocation>
        <location evidence="1">Nucleus</location>
    </subcellularLocation>
</comment>
<feature type="domain" description="Bromodomain associated" evidence="6">
    <location>
        <begin position="3"/>
        <end position="79"/>
    </location>
</feature>
<evidence type="ECO:0000259" key="6">
    <source>
        <dbReference type="SMART" id="SM00576"/>
    </source>
</evidence>
<organism evidence="7 8">
    <name type="scientific">Alosa alosa</name>
    <name type="common">allis shad</name>
    <dbReference type="NCBI Taxonomy" id="278164"/>
    <lineage>
        <taxon>Eukaryota</taxon>
        <taxon>Metazoa</taxon>
        <taxon>Chordata</taxon>
        <taxon>Craniata</taxon>
        <taxon>Vertebrata</taxon>
        <taxon>Euteleostomi</taxon>
        <taxon>Actinopterygii</taxon>
        <taxon>Neopterygii</taxon>
        <taxon>Teleostei</taxon>
        <taxon>Clupei</taxon>
        <taxon>Clupeiformes</taxon>
        <taxon>Clupeoidei</taxon>
        <taxon>Clupeidae</taxon>
        <taxon>Alosa</taxon>
    </lineage>
</organism>
<evidence type="ECO:0000313" key="7">
    <source>
        <dbReference type="EMBL" id="KAG5267783.1"/>
    </source>
</evidence>
<reference evidence="7 8" key="1">
    <citation type="submission" date="2020-10" db="EMBL/GenBank/DDBJ databases">
        <title>Chromosome-scale genome assembly of the Allis shad, Alosa alosa.</title>
        <authorList>
            <person name="Margot Z."/>
            <person name="Christophe K."/>
            <person name="Cabau C."/>
            <person name="Louis A."/>
            <person name="Berthelot C."/>
            <person name="Parey E."/>
            <person name="Roest Crollius H."/>
            <person name="Montfort J."/>
            <person name="Robinson-Rechavi M."/>
            <person name="Bucao C."/>
            <person name="Bouchez O."/>
            <person name="Gislard M."/>
            <person name="Lluch J."/>
            <person name="Milhes M."/>
            <person name="Lampietro C."/>
            <person name="Lopez Roques C."/>
            <person name="Donnadieu C."/>
            <person name="Braasch I."/>
            <person name="Desvignes T."/>
            <person name="Postlethwait J."/>
            <person name="Bobe J."/>
            <person name="Guiguen Y."/>
        </authorList>
    </citation>
    <scope>NUCLEOTIDE SEQUENCE [LARGE SCALE GENOMIC DNA]</scope>
    <source>
        <strain evidence="7">M-15738</strain>
        <tissue evidence="7">Blood</tissue>
    </source>
</reference>
<evidence type="ECO:0000313" key="8">
    <source>
        <dbReference type="Proteomes" id="UP000823561"/>
    </source>
</evidence>
<dbReference type="PANTHER" id="PTHR46452:SF1">
    <property type="entry name" value="TRANSCRIPTION INITIATION FACTOR TFIID SUBUNIT 3"/>
    <property type="match status" value="1"/>
</dbReference>
<dbReference type="Proteomes" id="UP000823561">
    <property type="component" value="Chromosome 17"/>
</dbReference>
<feature type="compositionally biased region" description="Acidic residues" evidence="5">
    <location>
        <begin position="154"/>
        <end position="170"/>
    </location>
</feature>
<evidence type="ECO:0000256" key="4">
    <source>
        <dbReference type="ARBA" id="ARBA00023242"/>
    </source>
</evidence>
<dbReference type="Gene3D" id="1.10.20.10">
    <property type="entry name" value="Histone, subunit A"/>
    <property type="match status" value="1"/>
</dbReference>
<comment type="caution">
    <text evidence="7">The sequence shown here is derived from an EMBL/GenBank/DDBJ whole genome shotgun (WGS) entry which is preliminary data.</text>
</comment>
<keyword evidence="4" id="KW-0539">Nucleus</keyword>
<protein>
    <recommendedName>
        <fullName evidence="6">Bromodomain associated domain-containing protein</fullName>
    </recommendedName>
</protein>
<dbReference type="CDD" id="cd22916">
    <property type="entry name" value="HFD_TAF3"/>
    <property type="match status" value="1"/>
</dbReference>
<dbReference type="GO" id="GO:0046982">
    <property type="term" value="F:protein heterodimerization activity"/>
    <property type="evidence" value="ECO:0007669"/>
    <property type="project" value="InterPro"/>
</dbReference>
<accession>A0AAV6FY53</accession>
<proteinExistence type="predicted"/>
<evidence type="ECO:0000256" key="3">
    <source>
        <dbReference type="ARBA" id="ARBA00023163"/>
    </source>
</evidence>
<dbReference type="PANTHER" id="PTHR46452">
    <property type="entry name" value="TRANSCRIPTION INITIATION FACTOR TFIID SUBUNIT 3"/>
    <property type="match status" value="1"/>
</dbReference>
<feature type="compositionally biased region" description="Basic and acidic residues" evidence="5">
    <location>
        <begin position="171"/>
        <end position="181"/>
    </location>
</feature>
<dbReference type="AlphaFoldDB" id="A0AAV6FY53"/>
<gene>
    <name evidence="7" type="ORF">AALO_G00225680</name>
</gene>
<dbReference type="GO" id="GO:0002039">
    <property type="term" value="F:p53 binding"/>
    <property type="evidence" value="ECO:0007669"/>
    <property type="project" value="TreeGrafter"/>
</dbReference>
<dbReference type="GO" id="GO:0005669">
    <property type="term" value="C:transcription factor TFIID complex"/>
    <property type="evidence" value="ECO:0007669"/>
    <property type="project" value="TreeGrafter"/>
</dbReference>
<dbReference type="Pfam" id="PF07524">
    <property type="entry name" value="Bromo_TP"/>
    <property type="match status" value="1"/>
</dbReference>
<evidence type="ECO:0000256" key="2">
    <source>
        <dbReference type="ARBA" id="ARBA00023015"/>
    </source>
</evidence>
<feature type="region of interest" description="Disordered" evidence="5">
    <location>
        <begin position="153"/>
        <end position="213"/>
    </location>
</feature>
<sequence length="213" mass="23434">MSENYARSVLRVSVAQICQVLGWDAVQLSACDLLSDVLDRYIQQLARSCHRYAELYGRTDPVLSDIGHAFGLLGVNLSELEDYVNHLEPVAFPQTTHLFPVAKSSTLQFPSPGEERRDYIPDYLPPLVSLQEDEEEEPVPVAMGTSAEAMQVSVEEDDGGEEDYDEEAENAENRPAKREADEAFPLGVMPTAKRPRLGLSINPDSSPVDVGAA</sequence>
<keyword evidence="8" id="KW-1185">Reference proteome</keyword>
<keyword evidence="2" id="KW-0805">Transcription regulation</keyword>
<dbReference type="InterPro" id="IPR006565">
    <property type="entry name" value="BTP"/>
</dbReference>